<evidence type="ECO:0000313" key="5">
    <source>
        <dbReference type="Proteomes" id="UP001182556"/>
    </source>
</evidence>
<organism evidence="4 5">
    <name type="scientific">Papiliotrema laurentii</name>
    <name type="common">Cryptococcus laurentii</name>
    <dbReference type="NCBI Taxonomy" id="5418"/>
    <lineage>
        <taxon>Eukaryota</taxon>
        <taxon>Fungi</taxon>
        <taxon>Dikarya</taxon>
        <taxon>Basidiomycota</taxon>
        <taxon>Agaricomycotina</taxon>
        <taxon>Tremellomycetes</taxon>
        <taxon>Tremellales</taxon>
        <taxon>Rhynchogastremaceae</taxon>
        <taxon>Papiliotrema</taxon>
    </lineage>
</organism>
<proteinExistence type="inferred from homology"/>
<dbReference type="AlphaFoldDB" id="A0AAD9CUQ6"/>
<accession>A0AAD9CUQ6</accession>
<dbReference type="InterPro" id="IPR014718">
    <property type="entry name" value="GH-type_carb-bd"/>
</dbReference>
<evidence type="ECO:0000256" key="2">
    <source>
        <dbReference type="ARBA" id="ARBA00023235"/>
    </source>
</evidence>
<dbReference type="InterPro" id="IPR047215">
    <property type="entry name" value="Galactose_mutarotase-like"/>
</dbReference>
<dbReference type="GO" id="GO:0004034">
    <property type="term" value="F:aldose 1-epimerase activity"/>
    <property type="evidence" value="ECO:0007669"/>
    <property type="project" value="TreeGrafter"/>
</dbReference>
<evidence type="ECO:0000313" key="4">
    <source>
        <dbReference type="EMBL" id="KAK1922351.1"/>
    </source>
</evidence>
<comment type="caution">
    <text evidence="4">The sequence shown here is derived from an EMBL/GenBank/DDBJ whole genome shotgun (WGS) entry which is preliminary data.</text>
</comment>
<keyword evidence="2" id="KW-0413">Isomerase</keyword>
<dbReference type="GO" id="GO:0030246">
    <property type="term" value="F:carbohydrate binding"/>
    <property type="evidence" value="ECO:0007669"/>
    <property type="project" value="InterPro"/>
</dbReference>
<gene>
    <name evidence="4" type="ORF">DB88DRAFT_347270</name>
</gene>
<dbReference type="GO" id="GO:0006006">
    <property type="term" value="P:glucose metabolic process"/>
    <property type="evidence" value="ECO:0007669"/>
    <property type="project" value="TreeGrafter"/>
</dbReference>
<evidence type="ECO:0000256" key="3">
    <source>
        <dbReference type="ARBA" id="ARBA00023277"/>
    </source>
</evidence>
<keyword evidence="5" id="KW-1185">Reference proteome</keyword>
<dbReference type="InterPro" id="IPR011013">
    <property type="entry name" value="Gal_mutarotase_sf_dom"/>
</dbReference>
<dbReference type="InterPro" id="IPR008183">
    <property type="entry name" value="Aldose_1/G6P_1-epimerase"/>
</dbReference>
<reference evidence="4" key="1">
    <citation type="submission" date="2023-02" db="EMBL/GenBank/DDBJ databases">
        <title>Identification and recombinant expression of a fungal hydrolase from Papiliotrema laurentii that hydrolyzes apple cutin and clears colloidal polyester polyurethane.</title>
        <authorList>
            <consortium name="DOE Joint Genome Institute"/>
            <person name="Roman V.A."/>
            <person name="Bojanowski C."/>
            <person name="Crable B.R."/>
            <person name="Wagner D.N."/>
            <person name="Hung C.S."/>
            <person name="Nadeau L.J."/>
            <person name="Schratz L."/>
            <person name="Haridas S."/>
            <person name="Pangilinan J."/>
            <person name="Lipzen A."/>
            <person name="Na H."/>
            <person name="Yan M."/>
            <person name="Ng V."/>
            <person name="Grigoriev I.V."/>
            <person name="Spatafora J.W."/>
            <person name="Barlow D."/>
            <person name="Biffinger J."/>
            <person name="Kelley-Loughnane N."/>
            <person name="Varaljay V.A."/>
            <person name="Crookes-Goodson W.J."/>
        </authorList>
    </citation>
    <scope>NUCLEOTIDE SEQUENCE</scope>
    <source>
        <strain evidence="4">5307AH</strain>
    </source>
</reference>
<keyword evidence="3" id="KW-0119">Carbohydrate metabolism</keyword>
<dbReference type="PANTHER" id="PTHR10091:SF6">
    <property type="entry name" value="1-EPIMERASE, PUTATIVE (AFU_ORTHOLOGUE AFUA_3G13240)-RELATED"/>
    <property type="match status" value="1"/>
</dbReference>
<dbReference type="PANTHER" id="PTHR10091">
    <property type="entry name" value="ALDOSE-1-EPIMERASE"/>
    <property type="match status" value="1"/>
</dbReference>
<dbReference type="CDD" id="cd09019">
    <property type="entry name" value="galactose_mutarotase_like"/>
    <property type="match status" value="1"/>
</dbReference>
<name>A0AAD9CUQ6_PAPLA</name>
<dbReference type="GO" id="GO:0033499">
    <property type="term" value="P:galactose catabolic process via UDP-galactose, Leloir pathway"/>
    <property type="evidence" value="ECO:0007669"/>
    <property type="project" value="TreeGrafter"/>
</dbReference>
<dbReference type="SUPFAM" id="SSF74650">
    <property type="entry name" value="Galactose mutarotase-like"/>
    <property type="match status" value="1"/>
</dbReference>
<comment type="similarity">
    <text evidence="1">Belongs to the aldose epimerase family.</text>
</comment>
<dbReference type="EMBL" id="JAODAN010000008">
    <property type="protein sequence ID" value="KAK1922351.1"/>
    <property type="molecule type" value="Genomic_DNA"/>
</dbReference>
<dbReference type="Proteomes" id="UP001182556">
    <property type="component" value="Unassembled WGS sequence"/>
</dbReference>
<dbReference type="Gene3D" id="2.70.98.10">
    <property type="match status" value="1"/>
</dbReference>
<protein>
    <submittedName>
        <fullName evidence="4">Aldose 1-epimerase</fullName>
    </submittedName>
</protein>
<sequence length="345" mass="37687">MQQYKLSAPGISATFLSFGAALQSLQVKDRQGKWTDVVAGYDDPEEYTRKKTFNGAIIGRYTNRIGKGKFTIDGQEYNIPLSEGGKTALHGGNHGWDQRHWRLVSQSESSLTLGLSDPDGSEGFPGAVDAHITYTLEAHPTRLTIRIVALSLDKRTPIMPTTHTFWNLSGFADPTVVNDTFHLPNAKQTIGVDDLLIPTGELIPVESTKYLDFTSPKKLADLADNGEFGANGGGIDHAYVLESTGEKPLQLEWTSAASGIRLSIKTNQECIQIYSGAHHDGTHSLKQSQAGGPFAKVQKFGCLAIEPQDWIDGVNHPEWNRASKQIFGPTDGPCVNWAEYAFDTV</sequence>
<dbReference type="Pfam" id="PF01263">
    <property type="entry name" value="Aldose_epim"/>
    <property type="match status" value="1"/>
</dbReference>
<evidence type="ECO:0000256" key="1">
    <source>
        <dbReference type="ARBA" id="ARBA00006206"/>
    </source>
</evidence>